<dbReference type="InterPro" id="IPR029063">
    <property type="entry name" value="SAM-dependent_MTases_sf"/>
</dbReference>
<organism evidence="8 9">
    <name type="scientific">Salmonella enterica subsp. enterica serovar Daytona</name>
    <dbReference type="NCBI Taxonomy" id="1962639"/>
    <lineage>
        <taxon>Bacteria</taxon>
        <taxon>Pseudomonadati</taxon>
        <taxon>Pseudomonadota</taxon>
        <taxon>Gammaproteobacteria</taxon>
        <taxon>Enterobacterales</taxon>
        <taxon>Enterobacteriaceae</taxon>
        <taxon>Salmonella</taxon>
    </lineage>
</organism>
<gene>
    <name evidence="8" type="primary">sun_1</name>
    <name evidence="8" type="ORF">NCTC7102_00581</name>
</gene>
<comment type="similarity">
    <text evidence="5">Belongs to the class I-like SAM-binding methyltransferase superfamily. RsmB/NOP family.</text>
</comment>
<dbReference type="GO" id="GO:0009383">
    <property type="term" value="F:rRNA (cytosine-C5-)-methyltransferase activity"/>
    <property type="evidence" value="ECO:0007669"/>
    <property type="project" value="TreeGrafter"/>
</dbReference>
<evidence type="ECO:0000259" key="7">
    <source>
        <dbReference type="PROSITE" id="PS51686"/>
    </source>
</evidence>
<keyword evidence="4 5" id="KW-0694">RNA-binding</keyword>
<keyword evidence="1 5" id="KW-0489">Methyltransferase</keyword>
<evidence type="ECO:0000256" key="3">
    <source>
        <dbReference type="ARBA" id="ARBA00022691"/>
    </source>
</evidence>
<dbReference type="GO" id="GO:0005829">
    <property type="term" value="C:cytosol"/>
    <property type="evidence" value="ECO:0007669"/>
    <property type="project" value="TreeGrafter"/>
</dbReference>
<reference evidence="8 9" key="1">
    <citation type="submission" date="2018-12" db="EMBL/GenBank/DDBJ databases">
        <authorList>
            <consortium name="Pathogen Informatics"/>
        </authorList>
    </citation>
    <scope>NUCLEOTIDE SEQUENCE [LARGE SCALE GENOMIC DNA]</scope>
    <source>
        <strain evidence="8 9">NCTC7102</strain>
    </source>
</reference>
<dbReference type="GO" id="GO:0003723">
    <property type="term" value="F:RNA binding"/>
    <property type="evidence" value="ECO:0007669"/>
    <property type="project" value="UniProtKB-UniRule"/>
</dbReference>
<evidence type="ECO:0000256" key="1">
    <source>
        <dbReference type="ARBA" id="ARBA00022603"/>
    </source>
</evidence>
<dbReference type="Gene3D" id="3.40.50.150">
    <property type="entry name" value="Vaccinia Virus protein VP39"/>
    <property type="match status" value="1"/>
</dbReference>
<name>A0A447JBE0_SALET</name>
<dbReference type="Pfam" id="PF01189">
    <property type="entry name" value="Methyltr_RsmB-F"/>
    <property type="match status" value="1"/>
</dbReference>
<feature type="compositionally biased region" description="Polar residues" evidence="6">
    <location>
        <begin position="128"/>
        <end position="140"/>
    </location>
</feature>
<feature type="active site" description="Nucleophile" evidence="5">
    <location>
        <position position="103"/>
    </location>
</feature>
<feature type="domain" description="SAM-dependent MTase RsmB/NOP-type" evidence="7">
    <location>
        <begin position="1"/>
        <end position="153"/>
    </location>
</feature>
<evidence type="ECO:0000256" key="4">
    <source>
        <dbReference type="ARBA" id="ARBA00022884"/>
    </source>
</evidence>
<dbReference type="GO" id="GO:0070475">
    <property type="term" value="P:rRNA base methylation"/>
    <property type="evidence" value="ECO:0007669"/>
    <property type="project" value="TreeGrafter"/>
</dbReference>
<comment type="caution">
    <text evidence="5">Lacks conserved residue(s) required for the propagation of feature annotation.</text>
</comment>
<feature type="region of interest" description="Disordered" evidence="6">
    <location>
        <begin position="126"/>
        <end position="153"/>
    </location>
</feature>
<dbReference type="InterPro" id="IPR023267">
    <property type="entry name" value="RCMT"/>
</dbReference>
<dbReference type="Proteomes" id="UP000281393">
    <property type="component" value="Chromosome"/>
</dbReference>
<dbReference type="PANTHER" id="PTHR22807">
    <property type="entry name" value="NOP2 YEAST -RELATED NOL1/NOP2/FMU SUN DOMAIN-CONTAINING"/>
    <property type="match status" value="1"/>
</dbReference>
<protein>
    <submittedName>
        <fullName evidence="8">Sun protein</fullName>
        <ecNumber evidence="8">2.1.1.176</ecNumber>
    </submittedName>
</protein>
<dbReference type="InterPro" id="IPR049560">
    <property type="entry name" value="MeTrfase_RsmB-F_NOP2_cat"/>
</dbReference>
<feature type="binding site" evidence="5">
    <location>
        <position position="32"/>
    </location>
    <ligand>
        <name>S-adenosyl-L-methionine</name>
        <dbReference type="ChEBI" id="CHEBI:59789"/>
    </ligand>
</feature>
<evidence type="ECO:0000256" key="6">
    <source>
        <dbReference type="SAM" id="MobiDB-lite"/>
    </source>
</evidence>
<keyword evidence="2 5" id="KW-0808">Transferase</keyword>
<dbReference type="EMBL" id="LR133909">
    <property type="protein sequence ID" value="VDY37517.1"/>
    <property type="molecule type" value="Genomic_DNA"/>
</dbReference>
<keyword evidence="3 5" id="KW-0949">S-adenosyl-L-methionine</keyword>
<evidence type="ECO:0000256" key="2">
    <source>
        <dbReference type="ARBA" id="ARBA00022679"/>
    </source>
</evidence>
<evidence type="ECO:0000313" key="8">
    <source>
        <dbReference type="EMBL" id="VDY37517.1"/>
    </source>
</evidence>
<dbReference type="InterPro" id="IPR001678">
    <property type="entry name" value="MeTrfase_RsmB-F_NOP2_dom"/>
</dbReference>
<dbReference type="PANTHER" id="PTHR22807:SF61">
    <property type="entry name" value="NOL1_NOP2_SUN FAMILY PROTEIN _ ANTITERMINATION NUSB DOMAIN-CONTAINING PROTEIN"/>
    <property type="match status" value="1"/>
</dbReference>
<accession>A0A447JBE0</accession>
<feature type="binding site" evidence="5">
    <location>
        <position position="5"/>
    </location>
    <ligand>
        <name>S-adenosyl-L-methionine</name>
        <dbReference type="ChEBI" id="CHEBI:59789"/>
    </ligand>
</feature>
<sequence>MLAVDIDEQRLSRVYDNLKRLGMKATVKQGMDVIPPNGAASSSLTVFCWMRPAPQPASFAVIQISNGCGRDRDIAELAQLQAEILDAVWPRLKPGGTLVYATCSVLPEENRDQIKAFLQRIPDAALSETGTPDQPGQQNLPGAKKVMGSFTLS</sequence>
<dbReference type="PROSITE" id="PS51686">
    <property type="entry name" value="SAM_MT_RSMB_NOP"/>
    <property type="match status" value="1"/>
</dbReference>
<dbReference type="SUPFAM" id="SSF53335">
    <property type="entry name" value="S-adenosyl-L-methionine-dependent methyltransferases"/>
    <property type="match status" value="1"/>
</dbReference>
<dbReference type="EC" id="2.1.1.176" evidence="8"/>
<dbReference type="AlphaFoldDB" id="A0A447JBE0"/>
<evidence type="ECO:0000256" key="5">
    <source>
        <dbReference type="PROSITE-ProRule" id="PRU01023"/>
    </source>
</evidence>
<evidence type="ECO:0000313" key="9">
    <source>
        <dbReference type="Proteomes" id="UP000281393"/>
    </source>
</evidence>
<proteinExistence type="inferred from homology"/>